<dbReference type="CDD" id="cd00564">
    <property type="entry name" value="TMP_TenI"/>
    <property type="match status" value="1"/>
</dbReference>
<dbReference type="PANTHER" id="PTHR20857">
    <property type="entry name" value="THIAMINE-PHOSPHATE PYROPHOSPHORYLASE"/>
    <property type="match status" value="1"/>
</dbReference>
<dbReference type="Proteomes" id="UP001595776">
    <property type="component" value="Unassembled WGS sequence"/>
</dbReference>
<dbReference type="SUPFAM" id="SSF51391">
    <property type="entry name" value="Thiamin phosphate synthase"/>
    <property type="match status" value="1"/>
</dbReference>
<dbReference type="Gene3D" id="3.20.20.70">
    <property type="entry name" value="Aldolase class I"/>
    <property type="match status" value="1"/>
</dbReference>
<organism evidence="4 5">
    <name type="scientific">Kordiimonas lipolytica</name>
    <dbReference type="NCBI Taxonomy" id="1662421"/>
    <lineage>
        <taxon>Bacteria</taxon>
        <taxon>Pseudomonadati</taxon>
        <taxon>Pseudomonadota</taxon>
        <taxon>Alphaproteobacteria</taxon>
        <taxon>Kordiimonadales</taxon>
        <taxon>Kordiimonadaceae</taxon>
        <taxon>Kordiimonas</taxon>
    </lineage>
</organism>
<evidence type="ECO:0000313" key="5">
    <source>
        <dbReference type="Proteomes" id="UP001595776"/>
    </source>
</evidence>
<keyword evidence="5" id="KW-1185">Reference proteome</keyword>
<dbReference type="InterPro" id="IPR036206">
    <property type="entry name" value="ThiamineP_synth_sf"/>
</dbReference>
<evidence type="ECO:0000313" key="4">
    <source>
        <dbReference type="EMBL" id="MFC4346687.1"/>
    </source>
</evidence>
<feature type="domain" description="Thiamine phosphate synthase/TenI" evidence="3">
    <location>
        <begin position="46"/>
        <end position="195"/>
    </location>
</feature>
<evidence type="ECO:0000256" key="2">
    <source>
        <dbReference type="ARBA" id="ARBA00022977"/>
    </source>
</evidence>
<dbReference type="RefSeq" id="WP_068148264.1">
    <property type="nucleotide sequence ID" value="NZ_JBHSCR010000001.1"/>
</dbReference>
<dbReference type="Pfam" id="PF02581">
    <property type="entry name" value="TMP-TENI"/>
    <property type="match status" value="1"/>
</dbReference>
<evidence type="ECO:0000259" key="3">
    <source>
        <dbReference type="Pfam" id="PF02581"/>
    </source>
</evidence>
<protein>
    <submittedName>
        <fullName evidence="4">Thiamine phosphate synthase</fullName>
    </submittedName>
</protein>
<name>A0ABV8U663_9PROT</name>
<dbReference type="EMBL" id="JBHSCR010000001">
    <property type="protein sequence ID" value="MFC4346687.1"/>
    <property type="molecule type" value="Genomic_DNA"/>
</dbReference>
<proteinExistence type="predicted"/>
<evidence type="ECO:0000256" key="1">
    <source>
        <dbReference type="ARBA" id="ARBA00004948"/>
    </source>
</evidence>
<comment type="caution">
    <text evidence="4">The sequence shown here is derived from an EMBL/GenBank/DDBJ whole genome shotgun (WGS) entry which is preliminary data.</text>
</comment>
<comment type="pathway">
    <text evidence="1">Cofactor biosynthesis; thiamine diphosphate biosynthesis.</text>
</comment>
<dbReference type="PANTHER" id="PTHR20857:SF23">
    <property type="entry name" value="THIAMINE BIOSYNTHETIC BIFUNCTIONAL ENZYME"/>
    <property type="match status" value="1"/>
</dbReference>
<gene>
    <name evidence="4" type="ORF">ACFO5Q_02355</name>
</gene>
<dbReference type="InterPro" id="IPR022998">
    <property type="entry name" value="ThiamineP_synth_TenI"/>
</dbReference>
<sequence length="199" mass="20679">MVKSEITLRAEGAAAKMVAALGGALPVFITHAGRVPDPLAVASGLPEGAIVIVRDYDHADRAALARSLREVTKERRQILLIAGDARLARAVNADGLHLPEHQLVRPPVLTGFSFVSAACHSRAAMKRAAAIGADLALVSPVFETRSHAGAPCLGLHRFARLIKDAPLPVAALGGVNTGTAKKLRPLDLAAFAAIDGFLG</sequence>
<dbReference type="InterPro" id="IPR013785">
    <property type="entry name" value="Aldolase_TIM"/>
</dbReference>
<accession>A0ABV8U663</accession>
<keyword evidence="2" id="KW-0784">Thiamine biosynthesis</keyword>
<reference evidence="5" key="1">
    <citation type="journal article" date="2019" name="Int. J. Syst. Evol. Microbiol.">
        <title>The Global Catalogue of Microorganisms (GCM) 10K type strain sequencing project: providing services to taxonomists for standard genome sequencing and annotation.</title>
        <authorList>
            <consortium name="The Broad Institute Genomics Platform"/>
            <consortium name="The Broad Institute Genome Sequencing Center for Infectious Disease"/>
            <person name="Wu L."/>
            <person name="Ma J."/>
        </authorList>
    </citation>
    <scope>NUCLEOTIDE SEQUENCE [LARGE SCALE GENOMIC DNA]</scope>
    <source>
        <strain evidence="5">CGMCC 1.15304</strain>
    </source>
</reference>